<dbReference type="RefSeq" id="WP_209765092.1">
    <property type="nucleotide sequence ID" value="NZ_JAGINP010000004.1"/>
</dbReference>
<gene>
    <name evidence="1" type="ORF">J2851_001310</name>
</gene>
<proteinExistence type="predicted"/>
<name>A0ABS4SG81_9PROT</name>
<reference evidence="1 2" key="1">
    <citation type="submission" date="2021-03" db="EMBL/GenBank/DDBJ databases">
        <title>Genomic Encyclopedia of Type Strains, Phase III (KMG-III): the genomes of soil and plant-associated and newly described type strains.</title>
        <authorList>
            <person name="Whitman W."/>
        </authorList>
    </citation>
    <scope>NUCLEOTIDE SEQUENCE [LARGE SCALE GENOMIC DNA]</scope>
    <source>
        <strain evidence="1 2">IMMIB AFH-6</strain>
    </source>
</reference>
<accession>A0ABS4SG81</accession>
<dbReference type="Proteomes" id="UP000781958">
    <property type="component" value="Unassembled WGS sequence"/>
</dbReference>
<keyword evidence="2" id="KW-1185">Reference proteome</keyword>
<dbReference type="EMBL" id="JAGINP010000004">
    <property type="protein sequence ID" value="MBP2291561.1"/>
    <property type="molecule type" value="Genomic_DNA"/>
</dbReference>
<comment type="caution">
    <text evidence="1">The sequence shown here is derived from an EMBL/GenBank/DDBJ whole genome shotgun (WGS) entry which is preliminary data.</text>
</comment>
<organism evidence="1 2">
    <name type="scientific">Azospirillum rugosum</name>
    <dbReference type="NCBI Taxonomy" id="416170"/>
    <lineage>
        <taxon>Bacteria</taxon>
        <taxon>Pseudomonadati</taxon>
        <taxon>Pseudomonadota</taxon>
        <taxon>Alphaproteobacteria</taxon>
        <taxon>Rhodospirillales</taxon>
        <taxon>Azospirillaceae</taxon>
        <taxon>Azospirillum</taxon>
    </lineage>
</organism>
<evidence type="ECO:0000313" key="1">
    <source>
        <dbReference type="EMBL" id="MBP2291561.1"/>
    </source>
</evidence>
<sequence length="60" mass="6473">MVEPPTEEQLRQLRRVVKQAQALGVPSVGGVRTDTLAWLMERAGLLEPTAPPKHGAAAED</sequence>
<protein>
    <submittedName>
        <fullName evidence="1">Uncharacterized protein</fullName>
    </submittedName>
</protein>
<evidence type="ECO:0000313" key="2">
    <source>
        <dbReference type="Proteomes" id="UP000781958"/>
    </source>
</evidence>